<proteinExistence type="inferred from homology"/>
<dbReference type="PANTHER" id="PTHR30472:SF1">
    <property type="entry name" value="FE(3+) DICITRATE TRANSPORT SYSTEM PERMEASE PROTEIN FECC-RELATED"/>
    <property type="match status" value="1"/>
</dbReference>
<dbReference type="GO" id="GO:0005886">
    <property type="term" value="C:plasma membrane"/>
    <property type="evidence" value="ECO:0007669"/>
    <property type="project" value="UniProtKB-SubCell"/>
</dbReference>
<evidence type="ECO:0000256" key="3">
    <source>
        <dbReference type="ARBA" id="ARBA00022448"/>
    </source>
</evidence>
<sequence length="331" mass="33050">MRRSTPLVLAGGLLALAVACLLSLMIGARTVSPSTVVDALSDYDSSLTDHVVIHSRLLRTLAGIAVGAALAVAGAAMQGMTRNPLADPGILGINAGATTAVVLGVYLVDASEVAQFTALALLGAALGTVVVYAVASLGREGATPVKLALAGAALTAGLGSVVNALVMIDDSSLDRLRFWQVGTLGARSLADISRVGVLMVIGAVVIVAMAGVLNALALGDDAAVGLGVKVGRARALLGTAIILLCGAAVALAGPIGFLGLVVPHAARLLVGGDYRRIVPLCLLGGPVLLLLADTAGRVIAPPAEVQVGVMTALVGVPVFIVLIRTRRQVGL</sequence>
<dbReference type="PROSITE" id="PS51257">
    <property type="entry name" value="PROKAR_LIPOPROTEIN"/>
    <property type="match status" value="1"/>
</dbReference>
<evidence type="ECO:0000313" key="10">
    <source>
        <dbReference type="Proteomes" id="UP000198398"/>
    </source>
</evidence>
<evidence type="ECO:0000313" key="9">
    <source>
        <dbReference type="EMBL" id="ASK65406.1"/>
    </source>
</evidence>
<dbReference type="InterPro" id="IPR037294">
    <property type="entry name" value="ABC_BtuC-like"/>
</dbReference>
<name>A0A220UBT8_9MICO</name>
<accession>A0A220UBT8</accession>
<dbReference type="FunFam" id="1.10.3470.10:FF:000001">
    <property type="entry name" value="Vitamin B12 ABC transporter permease BtuC"/>
    <property type="match status" value="1"/>
</dbReference>
<dbReference type="AlphaFoldDB" id="A0A220UBT8"/>
<keyword evidence="10" id="KW-1185">Reference proteome</keyword>
<dbReference type="Gene3D" id="1.10.3470.10">
    <property type="entry name" value="ABC transporter involved in vitamin B12 uptake, BtuC"/>
    <property type="match status" value="1"/>
</dbReference>
<gene>
    <name evidence="9" type="ORF">CFK39_05685</name>
</gene>
<evidence type="ECO:0000256" key="8">
    <source>
        <dbReference type="SAM" id="Phobius"/>
    </source>
</evidence>
<dbReference type="Proteomes" id="UP000198398">
    <property type="component" value="Chromosome"/>
</dbReference>
<dbReference type="GO" id="GO:0022857">
    <property type="term" value="F:transmembrane transporter activity"/>
    <property type="evidence" value="ECO:0007669"/>
    <property type="project" value="InterPro"/>
</dbReference>
<dbReference type="GO" id="GO:0033214">
    <property type="term" value="P:siderophore-iron import into cell"/>
    <property type="evidence" value="ECO:0007669"/>
    <property type="project" value="TreeGrafter"/>
</dbReference>
<feature type="transmembrane region" description="Helical" evidence="8">
    <location>
        <begin position="57"/>
        <end position="77"/>
    </location>
</feature>
<dbReference type="CDD" id="cd06550">
    <property type="entry name" value="TM_ABC_iron-siderophores_like"/>
    <property type="match status" value="1"/>
</dbReference>
<evidence type="ECO:0000256" key="5">
    <source>
        <dbReference type="ARBA" id="ARBA00022692"/>
    </source>
</evidence>
<dbReference type="Pfam" id="PF01032">
    <property type="entry name" value="FecCD"/>
    <property type="match status" value="1"/>
</dbReference>
<keyword evidence="5 8" id="KW-0812">Transmembrane</keyword>
<comment type="similarity">
    <text evidence="2">Belongs to the binding-protein-dependent transport system permease family. FecCD subfamily.</text>
</comment>
<evidence type="ECO:0000256" key="4">
    <source>
        <dbReference type="ARBA" id="ARBA00022475"/>
    </source>
</evidence>
<feature type="transmembrane region" description="Helical" evidence="8">
    <location>
        <begin position="236"/>
        <end position="257"/>
    </location>
</feature>
<reference evidence="10" key="1">
    <citation type="submission" date="2017-07" db="EMBL/GenBank/DDBJ databases">
        <title>Brachybacterium sp. VR2415.</title>
        <authorList>
            <person name="Tak E.J."/>
            <person name="Bae J.-W."/>
        </authorList>
    </citation>
    <scope>NUCLEOTIDE SEQUENCE [LARGE SCALE GENOMIC DNA]</scope>
    <source>
        <strain evidence="10">VR2415</strain>
    </source>
</reference>
<feature type="transmembrane region" description="Helical" evidence="8">
    <location>
        <begin position="147"/>
        <end position="168"/>
    </location>
</feature>
<dbReference type="SUPFAM" id="SSF81345">
    <property type="entry name" value="ABC transporter involved in vitamin B12 uptake, BtuC"/>
    <property type="match status" value="1"/>
</dbReference>
<dbReference type="PANTHER" id="PTHR30472">
    <property type="entry name" value="FERRIC ENTEROBACTIN TRANSPORT SYSTEM PERMEASE PROTEIN"/>
    <property type="match status" value="1"/>
</dbReference>
<keyword evidence="3" id="KW-0813">Transport</keyword>
<feature type="transmembrane region" description="Helical" evidence="8">
    <location>
        <begin position="195"/>
        <end position="216"/>
    </location>
</feature>
<keyword evidence="4" id="KW-1003">Cell membrane</keyword>
<keyword evidence="6 8" id="KW-1133">Transmembrane helix</keyword>
<organism evidence="9 10">
    <name type="scientific">Brachybacterium avium</name>
    <dbReference type="NCBI Taxonomy" id="2017485"/>
    <lineage>
        <taxon>Bacteria</taxon>
        <taxon>Bacillati</taxon>
        <taxon>Actinomycetota</taxon>
        <taxon>Actinomycetes</taxon>
        <taxon>Micrococcales</taxon>
        <taxon>Dermabacteraceae</taxon>
        <taxon>Brachybacterium</taxon>
    </lineage>
</organism>
<evidence type="ECO:0000256" key="1">
    <source>
        <dbReference type="ARBA" id="ARBA00004651"/>
    </source>
</evidence>
<protein>
    <submittedName>
        <fullName evidence="9">Iron ABC transporter permease</fullName>
    </submittedName>
</protein>
<comment type="subcellular location">
    <subcellularLocation>
        <location evidence="1">Cell membrane</location>
        <topology evidence="1">Multi-pass membrane protein</topology>
    </subcellularLocation>
</comment>
<dbReference type="OrthoDB" id="9782305at2"/>
<feature type="transmembrane region" description="Helical" evidence="8">
    <location>
        <begin position="114"/>
        <end position="135"/>
    </location>
</feature>
<dbReference type="RefSeq" id="WP_089064647.1">
    <property type="nucleotide sequence ID" value="NZ_CP022316.1"/>
</dbReference>
<evidence type="ECO:0000256" key="7">
    <source>
        <dbReference type="ARBA" id="ARBA00023136"/>
    </source>
</evidence>
<dbReference type="InterPro" id="IPR000522">
    <property type="entry name" value="ABC_transptr_permease_BtuC"/>
</dbReference>
<evidence type="ECO:0000256" key="6">
    <source>
        <dbReference type="ARBA" id="ARBA00022989"/>
    </source>
</evidence>
<keyword evidence="7 8" id="KW-0472">Membrane</keyword>
<feature type="transmembrane region" description="Helical" evidence="8">
    <location>
        <begin position="307"/>
        <end position="325"/>
    </location>
</feature>
<feature type="transmembrane region" description="Helical" evidence="8">
    <location>
        <begin position="89"/>
        <end position="108"/>
    </location>
</feature>
<evidence type="ECO:0000256" key="2">
    <source>
        <dbReference type="ARBA" id="ARBA00007935"/>
    </source>
</evidence>
<dbReference type="EMBL" id="CP022316">
    <property type="protein sequence ID" value="ASK65406.1"/>
    <property type="molecule type" value="Genomic_DNA"/>
</dbReference>
<dbReference type="KEGG" id="brv:CFK39_05685"/>